<organism evidence="2">
    <name type="scientific">mine drainage metagenome</name>
    <dbReference type="NCBI Taxonomy" id="410659"/>
    <lineage>
        <taxon>unclassified sequences</taxon>
        <taxon>metagenomes</taxon>
        <taxon>ecological metagenomes</taxon>
    </lineage>
</organism>
<accession>E6PR57</accession>
<sequence>MLVAIAIAIASAIANAFDLGVLSSSVHTAWALAQGGTLEDRPRYNKTRCFETFPFPGDDTGLTAELRQRIADRAEAIDAHRKRVLARHPDALTLTGLYNVLDALRAGRALSAKKERAIADILANSTHALPLPALEARFKGRGPWEKSLPRILETLEALGRARREEHGWRG</sequence>
<evidence type="ECO:0000259" key="1">
    <source>
        <dbReference type="Pfam" id="PF20466"/>
    </source>
</evidence>
<name>E6PR57_9ZZZZ</name>
<dbReference type="AlphaFoldDB" id="E6PR57"/>
<evidence type="ECO:0000313" key="2">
    <source>
        <dbReference type="EMBL" id="CBH97412.1"/>
    </source>
</evidence>
<proteinExistence type="predicted"/>
<dbReference type="EMBL" id="CABM01000042">
    <property type="protein sequence ID" value="CBH97412.1"/>
    <property type="molecule type" value="Genomic_DNA"/>
</dbReference>
<gene>
    <name evidence="2" type="ORF">CARN2_2884</name>
</gene>
<feature type="domain" description="MmeI-like target recognition" evidence="1">
    <location>
        <begin position="11"/>
        <end position="56"/>
    </location>
</feature>
<reference evidence="2" key="1">
    <citation type="submission" date="2009-10" db="EMBL/GenBank/DDBJ databases">
        <title>Diversity of trophic interactions inside an arsenic-rich microbial ecosystem.</title>
        <authorList>
            <person name="Bertin P.N."/>
            <person name="Heinrich-Salmeron A."/>
            <person name="Pelletier E."/>
            <person name="Goulhen-Chollet F."/>
            <person name="Arsene-Ploetze F."/>
            <person name="Gallien S."/>
            <person name="Calteau A."/>
            <person name="Vallenet D."/>
            <person name="Casiot C."/>
            <person name="Chane-Woon-Ming B."/>
            <person name="Giloteaux L."/>
            <person name="Barakat M."/>
            <person name="Bonnefoy V."/>
            <person name="Bruneel O."/>
            <person name="Chandler M."/>
            <person name="Cleiss J."/>
            <person name="Duran R."/>
            <person name="Elbaz-Poulichet F."/>
            <person name="Fonknechten N."/>
            <person name="Lauga B."/>
            <person name="Mornico D."/>
            <person name="Ortet P."/>
            <person name="Schaeffer C."/>
            <person name="Siguier P."/>
            <person name="Alexander Thil Smith A."/>
            <person name="Van Dorsselaer A."/>
            <person name="Weissenbach J."/>
            <person name="Medigue C."/>
            <person name="Le Paslier D."/>
        </authorList>
    </citation>
    <scope>NUCLEOTIDE SEQUENCE</scope>
</reference>
<comment type="caution">
    <text evidence="2">The sequence shown here is derived from an EMBL/GenBank/DDBJ whole genome shotgun (WGS) entry which is preliminary data.</text>
</comment>
<protein>
    <recommendedName>
        <fullName evidence="1">MmeI-like target recognition domain-containing protein</fullName>
    </recommendedName>
</protein>
<dbReference type="Pfam" id="PF20466">
    <property type="entry name" value="MmeI_TRD"/>
    <property type="match status" value="1"/>
</dbReference>
<dbReference type="InterPro" id="IPR046820">
    <property type="entry name" value="MmeI_TRD"/>
</dbReference>